<gene>
    <name evidence="1" type="ORF">PM02_01880</name>
</gene>
<evidence type="ECO:0000313" key="1">
    <source>
        <dbReference type="EMBL" id="KAJ05047.1"/>
    </source>
</evidence>
<reference evidence="1 2" key="1">
    <citation type="journal article" date="2014" name="Genome Announc.">
        <title>Draft Genome Sequences of Two Isolates of the Roseobacter Group, Sulfitobacter sp. Strains 3SOLIMAR09 and 1FIGIMAR09, from Harbors of Mallorca Island (Mediterranean Sea).</title>
        <authorList>
            <person name="Mas-Llado M."/>
            <person name="Pina-Villalonga J.M."/>
            <person name="Brunet-Galmes I."/>
            <person name="Nogales B."/>
            <person name="Bosch R."/>
        </authorList>
    </citation>
    <scope>NUCLEOTIDE SEQUENCE [LARGE SCALE GENOMIC DNA]</scope>
    <source>
        <strain evidence="1 2">1FIGIMAR09</strain>
    </source>
</reference>
<comment type="caution">
    <text evidence="1">The sequence shown here is derived from an EMBL/GenBank/DDBJ whole genome shotgun (WGS) entry which is preliminary data.</text>
</comment>
<accession>A0A061SVG5</accession>
<dbReference type="EMBL" id="JEMU01000001">
    <property type="protein sequence ID" value="KAJ05047.1"/>
    <property type="molecule type" value="Genomic_DNA"/>
</dbReference>
<keyword evidence="2" id="KW-1185">Reference proteome</keyword>
<dbReference type="eggNOG" id="ENOG502ZWXE">
    <property type="taxonomic scope" value="Bacteria"/>
</dbReference>
<sequence length="93" mass="10667">MRGSPTARATWGDVCSLARRISWSDEIEGLYETCVVFIVWGRLVPRVPFSSDKQGMPREIMGVYIFYALSAQYMILHKAQKQDLESFSFEKLA</sequence>
<organism evidence="1 2">
    <name type="scientific">Sulfitobacter mediterraneus</name>
    <dbReference type="NCBI Taxonomy" id="83219"/>
    <lineage>
        <taxon>Bacteria</taxon>
        <taxon>Pseudomonadati</taxon>
        <taxon>Pseudomonadota</taxon>
        <taxon>Alphaproteobacteria</taxon>
        <taxon>Rhodobacterales</taxon>
        <taxon>Roseobacteraceae</taxon>
        <taxon>Sulfitobacter</taxon>
    </lineage>
</organism>
<dbReference type="Proteomes" id="UP000027337">
    <property type="component" value="Unassembled WGS sequence"/>
</dbReference>
<proteinExistence type="predicted"/>
<dbReference type="STRING" id="83219.PM02_01880"/>
<dbReference type="AlphaFoldDB" id="A0A061SVG5"/>
<name>A0A061SVG5_9RHOB</name>
<evidence type="ECO:0000313" key="2">
    <source>
        <dbReference type="Proteomes" id="UP000027337"/>
    </source>
</evidence>
<protein>
    <submittedName>
        <fullName evidence="1">Uncharacterized protein</fullName>
    </submittedName>
</protein>